<evidence type="ECO:0000313" key="2">
    <source>
        <dbReference type="EMBL" id="QRD01466.1"/>
    </source>
</evidence>
<proteinExistence type="predicted"/>
<organism evidence="2 3">
    <name type="scientific">Phaeosphaeria nodorum (strain SN15 / ATCC MYA-4574 / FGSC 10173)</name>
    <name type="common">Glume blotch fungus</name>
    <name type="synonym">Parastagonospora nodorum</name>
    <dbReference type="NCBI Taxonomy" id="321614"/>
    <lineage>
        <taxon>Eukaryota</taxon>
        <taxon>Fungi</taxon>
        <taxon>Dikarya</taxon>
        <taxon>Ascomycota</taxon>
        <taxon>Pezizomycotina</taxon>
        <taxon>Dothideomycetes</taxon>
        <taxon>Pleosporomycetidae</taxon>
        <taxon>Pleosporales</taxon>
        <taxon>Pleosporineae</taxon>
        <taxon>Phaeosphaeriaceae</taxon>
        <taxon>Parastagonospora</taxon>
    </lineage>
</organism>
<feature type="compositionally biased region" description="Polar residues" evidence="1">
    <location>
        <begin position="1"/>
        <end position="12"/>
    </location>
</feature>
<feature type="compositionally biased region" description="Polar residues" evidence="1">
    <location>
        <begin position="81"/>
        <end position="99"/>
    </location>
</feature>
<keyword evidence="3" id="KW-1185">Reference proteome</keyword>
<accession>A0A7U2FEJ7</accession>
<reference evidence="3" key="1">
    <citation type="journal article" date="2021" name="BMC Genomics">
        <title>Chromosome-level genome assembly and manually-curated proteome of model necrotroph Parastagonospora nodorum Sn15 reveals a genome-wide trove of candidate effector homologs, and redundancy of virulence-related functions within an accessory chromosome.</title>
        <authorList>
            <person name="Bertazzoni S."/>
            <person name="Jones D.A.B."/>
            <person name="Phan H.T."/>
            <person name="Tan K.-C."/>
            <person name="Hane J.K."/>
        </authorList>
    </citation>
    <scope>NUCLEOTIDE SEQUENCE [LARGE SCALE GENOMIC DNA]</scope>
    <source>
        <strain evidence="3">SN15 / ATCC MYA-4574 / FGSC 10173)</strain>
    </source>
</reference>
<evidence type="ECO:0000256" key="1">
    <source>
        <dbReference type="SAM" id="MobiDB-lite"/>
    </source>
</evidence>
<feature type="region of interest" description="Disordered" evidence="1">
    <location>
        <begin position="73"/>
        <end position="116"/>
    </location>
</feature>
<dbReference type="VEuPathDB" id="FungiDB:JI435_416720"/>
<dbReference type="Proteomes" id="UP000663193">
    <property type="component" value="Chromosome 12"/>
</dbReference>
<protein>
    <submittedName>
        <fullName evidence="2">Uncharacterized protein</fullName>
    </submittedName>
</protein>
<sequence length="116" mass="13311">MTNLHPSISNSHLLDLENRNQPSQGTKHYYMCTTHPVLYRCRHPKTTHIHKLPGDECNDPSIPGKPWVLEKECPSRRRNTQKVNNEAEGTSITKSNGQTKAYEVHEKKCSEQGQVY</sequence>
<feature type="region of interest" description="Disordered" evidence="1">
    <location>
        <begin position="1"/>
        <end position="27"/>
    </location>
</feature>
<dbReference type="EMBL" id="CP069034">
    <property type="protein sequence ID" value="QRD01466.1"/>
    <property type="molecule type" value="Genomic_DNA"/>
</dbReference>
<evidence type="ECO:0000313" key="3">
    <source>
        <dbReference type="Proteomes" id="UP000663193"/>
    </source>
</evidence>
<name>A0A7U2FEJ7_PHANO</name>
<dbReference type="AlphaFoldDB" id="A0A7U2FEJ7"/>
<gene>
    <name evidence="2" type="ORF">JI435_416720</name>
</gene>